<evidence type="ECO:0000256" key="1">
    <source>
        <dbReference type="ARBA" id="ARBA00004863"/>
    </source>
</evidence>
<dbReference type="Gene3D" id="3.40.190.10">
    <property type="entry name" value="Periplasmic binding protein-like II"/>
    <property type="match status" value="2"/>
</dbReference>
<comment type="function">
    <text evidence="4">Catalyzes the dehydration of chorismate into 3-[(1-carboxyvinyl)oxy]benzoate, a step in the biosynthesis of menaquinone (MK, vitamin K2).</text>
</comment>
<dbReference type="Proteomes" id="UP000198324">
    <property type="component" value="Unassembled WGS sequence"/>
</dbReference>
<dbReference type="EMBL" id="FZOC01000001">
    <property type="protein sequence ID" value="SNR65292.1"/>
    <property type="molecule type" value="Genomic_DNA"/>
</dbReference>
<dbReference type="RefSeq" id="WP_089271600.1">
    <property type="nucleotide sequence ID" value="NZ_FZOC01000001.1"/>
</dbReference>
<dbReference type="InterPro" id="IPR003773">
    <property type="entry name" value="Menaquinone_biosynth"/>
</dbReference>
<evidence type="ECO:0000313" key="6">
    <source>
        <dbReference type="Proteomes" id="UP000198324"/>
    </source>
</evidence>
<dbReference type="Pfam" id="PF02621">
    <property type="entry name" value="VitK2_biosynth"/>
    <property type="match status" value="1"/>
</dbReference>
<dbReference type="InterPro" id="IPR030868">
    <property type="entry name" value="MqnA"/>
</dbReference>
<evidence type="ECO:0000313" key="5">
    <source>
        <dbReference type="EMBL" id="SNR65292.1"/>
    </source>
</evidence>
<accession>A0A238Y2U5</accession>
<dbReference type="PANTHER" id="PTHR37690">
    <property type="entry name" value="CHORISMATE DEHYDRATASE"/>
    <property type="match status" value="1"/>
</dbReference>
<proteinExistence type="inferred from homology"/>
<sequence>MLPLSPAPIRLGRIGYLNVLPLHYPLEQGILKPDTPFELVSGPPAELNVLMDQGRLDLSGCSCIEYARHPEKYLIVPDLAIGSRGPVQSVLLISRTRPEELDGASVLVSAQSHTSAALVDLLLRQHVGVSPRYRTGDATALLATGERPQAILCIGDEALNLRRHPDYPHRMDLGEAWRQWTGLPFIFGLWIARREPACARREEIKAGARLLIHAKKWGQANLDRISAVAARGSILSETEMRSYFDGLVYDLGLEELDGLRLFYERLAEAGVIPAPPELAFLPL</sequence>
<keyword evidence="2 4" id="KW-0474">Menaquinone biosynthesis</keyword>
<comment type="pathway">
    <text evidence="1 4">Quinol/quinone metabolism; menaquinone biosynthesis.</text>
</comment>
<comment type="similarity">
    <text evidence="4">Belongs to the MqnA/MqnD family. MqnA subfamily.</text>
</comment>
<dbReference type="AlphaFoldDB" id="A0A238Y2U5"/>
<reference evidence="5 6" key="1">
    <citation type="submission" date="2017-06" db="EMBL/GenBank/DDBJ databases">
        <authorList>
            <person name="Kim H.J."/>
            <person name="Triplett B.A."/>
        </authorList>
    </citation>
    <scope>NUCLEOTIDE SEQUENCE [LARGE SCALE GENOMIC DNA]</scope>
    <source>
        <strain evidence="5 6">DSM 13116</strain>
    </source>
</reference>
<organism evidence="5 6">
    <name type="scientific">Humidesulfovibrio mexicanus</name>
    <dbReference type="NCBI Taxonomy" id="147047"/>
    <lineage>
        <taxon>Bacteria</taxon>
        <taxon>Pseudomonadati</taxon>
        <taxon>Thermodesulfobacteriota</taxon>
        <taxon>Desulfovibrionia</taxon>
        <taxon>Desulfovibrionales</taxon>
        <taxon>Desulfovibrionaceae</taxon>
        <taxon>Humidesulfovibrio</taxon>
    </lineage>
</organism>
<keyword evidence="3 4" id="KW-0456">Lyase</keyword>
<dbReference type="GO" id="GO:0016836">
    <property type="term" value="F:hydro-lyase activity"/>
    <property type="evidence" value="ECO:0007669"/>
    <property type="project" value="UniProtKB-UniRule"/>
</dbReference>
<dbReference type="UniPathway" id="UPA00079"/>
<dbReference type="EC" id="4.2.1.151" evidence="4"/>
<dbReference type="GO" id="GO:0009234">
    <property type="term" value="P:menaquinone biosynthetic process"/>
    <property type="evidence" value="ECO:0007669"/>
    <property type="project" value="UniProtKB-UniRule"/>
</dbReference>
<dbReference type="CDD" id="cd13634">
    <property type="entry name" value="PBP2_Sco4506"/>
    <property type="match status" value="1"/>
</dbReference>
<comment type="catalytic activity">
    <reaction evidence="4">
        <text>chorismate = 3-[(1-carboxyvinyl)-oxy]benzoate + H2O</text>
        <dbReference type="Rhea" id="RHEA:40051"/>
        <dbReference type="ChEBI" id="CHEBI:15377"/>
        <dbReference type="ChEBI" id="CHEBI:29748"/>
        <dbReference type="ChEBI" id="CHEBI:76981"/>
        <dbReference type="EC" id="4.2.1.151"/>
    </reaction>
</comment>
<evidence type="ECO:0000256" key="3">
    <source>
        <dbReference type="ARBA" id="ARBA00023239"/>
    </source>
</evidence>
<protein>
    <recommendedName>
        <fullName evidence="4">Chorismate dehydratase</fullName>
        <ecNumber evidence="4">4.2.1.151</ecNumber>
    </recommendedName>
    <alternativeName>
        <fullName evidence="4">Menaquinone biosynthetic enzyme MqnA</fullName>
    </alternativeName>
</protein>
<dbReference type="SUPFAM" id="SSF53850">
    <property type="entry name" value="Periplasmic binding protein-like II"/>
    <property type="match status" value="1"/>
</dbReference>
<dbReference type="OrthoDB" id="9810112at2"/>
<dbReference type="HAMAP" id="MF_00995">
    <property type="entry name" value="MqnA"/>
    <property type="match status" value="1"/>
</dbReference>
<gene>
    <name evidence="4" type="primary">mqnA</name>
    <name evidence="5" type="ORF">SAMN04488503_0628</name>
</gene>
<name>A0A238Y2U5_9BACT</name>
<evidence type="ECO:0000256" key="2">
    <source>
        <dbReference type="ARBA" id="ARBA00022428"/>
    </source>
</evidence>
<keyword evidence="6" id="KW-1185">Reference proteome</keyword>
<evidence type="ECO:0000256" key="4">
    <source>
        <dbReference type="HAMAP-Rule" id="MF_00995"/>
    </source>
</evidence>
<dbReference type="PANTHER" id="PTHR37690:SF1">
    <property type="entry name" value="CHORISMATE DEHYDRATASE"/>
    <property type="match status" value="1"/>
</dbReference>